<accession>A0A8H6STE5</accession>
<evidence type="ECO:0000313" key="1">
    <source>
        <dbReference type="EMBL" id="KAF7304552.1"/>
    </source>
</evidence>
<dbReference type="EMBL" id="JACAZE010000011">
    <property type="protein sequence ID" value="KAF7304552.1"/>
    <property type="molecule type" value="Genomic_DNA"/>
</dbReference>
<proteinExistence type="predicted"/>
<gene>
    <name evidence="1" type="ORF">HMN09_00857900</name>
</gene>
<protein>
    <submittedName>
        <fullName evidence="1">Uncharacterized protein</fullName>
    </submittedName>
</protein>
<organism evidence="1 2">
    <name type="scientific">Mycena chlorophos</name>
    <name type="common">Agaric fungus</name>
    <name type="synonym">Agaricus chlorophos</name>
    <dbReference type="NCBI Taxonomy" id="658473"/>
    <lineage>
        <taxon>Eukaryota</taxon>
        <taxon>Fungi</taxon>
        <taxon>Dikarya</taxon>
        <taxon>Basidiomycota</taxon>
        <taxon>Agaricomycotina</taxon>
        <taxon>Agaricomycetes</taxon>
        <taxon>Agaricomycetidae</taxon>
        <taxon>Agaricales</taxon>
        <taxon>Marasmiineae</taxon>
        <taxon>Mycenaceae</taxon>
        <taxon>Mycena</taxon>
    </lineage>
</organism>
<dbReference type="Proteomes" id="UP000613580">
    <property type="component" value="Unassembled WGS sequence"/>
</dbReference>
<evidence type="ECO:0000313" key="2">
    <source>
        <dbReference type="Proteomes" id="UP000613580"/>
    </source>
</evidence>
<dbReference type="AlphaFoldDB" id="A0A8H6STE5"/>
<sequence>MTTLASLPSRIQAASSTGVPVRYAERATQRRNVASMSRETAVDAHVADVAASHSSPSSCVLAESAVGVLLALTAARAT</sequence>
<name>A0A8H6STE5_MYCCL</name>
<keyword evidence="2" id="KW-1185">Reference proteome</keyword>
<comment type="caution">
    <text evidence="1">The sequence shown here is derived from an EMBL/GenBank/DDBJ whole genome shotgun (WGS) entry which is preliminary data.</text>
</comment>
<reference evidence="1" key="1">
    <citation type="submission" date="2020-05" db="EMBL/GenBank/DDBJ databases">
        <title>Mycena genomes resolve the evolution of fungal bioluminescence.</title>
        <authorList>
            <person name="Tsai I.J."/>
        </authorList>
    </citation>
    <scope>NUCLEOTIDE SEQUENCE</scope>
    <source>
        <strain evidence="1">110903Hualien_Pintung</strain>
    </source>
</reference>